<feature type="modified residue" description="4-aspartylphosphate" evidence="11">
    <location>
        <position position="707"/>
    </location>
</feature>
<evidence type="ECO:0000256" key="8">
    <source>
        <dbReference type="ARBA" id="ARBA00022777"/>
    </source>
</evidence>
<dbReference type="EMBL" id="MPRJ01000001">
    <property type="protein sequence ID" value="OOZ37864.1"/>
    <property type="molecule type" value="Genomic_DNA"/>
</dbReference>
<dbReference type="SUPFAM" id="SSF103190">
    <property type="entry name" value="Sensory domain-like"/>
    <property type="match status" value="1"/>
</dbReference>
<reference evidence="15 16" key="1">
    <citation type="submission" date="2016-11" db="EMBL/GenBank/DDBJ databases">
        <title>Mixed transmission modes and dynamic genome evolution in an obligate animal-bacterial symbiosis.</title>
        <authorList>
            <person name="Russell S.L."/>
            <person name="Corbett-Detig R.B."/>
            <person name="Cavanaugh C.M."/>
        </authorList>
    </citation>
    <scope>NUCLEOTIDE SEQUENCE [LARGE SCALE GENOMIC DNA]</scope>
    <source>
        <strain evidence="15">Se-Cadez</strain>
    </source>
</reference>
<dbReference type="Gene3D" id="1.10.287.130">
    <property type="match status" value="1"/>
</dbReference>
<dbReference type="PANTHER" id="PTHR43047:SF64">
    <property type="entry name" value="HISTIDINE KINASE CONTAINING CHEY-HOMOLOGOUS RECEIVER DOMAIN AND PAS DOMAIN-RELATED"/>
    <property type="match status" value="1"/>
</dbReference>
<dbReference type="SMART" id="SM00448">
    <property type="entry name" value="REC"/>
    <property type="match status" value="1"/>
</dbReference>
<dbReference type="FunFam" id="3.30.565.10:FF:000010">
    <property type="entry name" value="Sensor histidine kinase RcsC"/>
    <property type="match status" value="1"/>
</dbReference>
<dbReference type="InterPro" id="IPR005467">
    <property type="entry name" value="His_kinase_dom"/>
</dbReference>
<comment type="subcellular location">
    <subcellularLocation>
        <location evidence="2">Cell membrane</location>
        <topology evidence="2">Multi-pass membrane protein</topology>
    </subcellularLocation>
</comment>
<protein>
    <recommendedName>
        <fullName evidence="3">histidine kinase</fullName>
        <ecNumber evidence="3">2.7.13.3</ecNumber>
    </recommendedName>
</protein>
<feature type="domain" description="Response regulatory" evidence="14">
    <location>
        <begin position="657"/>
        <end position="774"/>
    </location>
</feature>
<dbReference type="CDD" id="cd00082">
    <property type="entry name" value="HisKA"/>
    <property type="match status" value="1"/>
</dbReference>
<dbReference type="InterPro" id="IPR001789">
    <property type="entry name" value="Sig_transdc_resp-reg_receiver"/>
</dbReference>
<dbReference type="InterPro" id="IPR036890">
    <property type="entry name" value="HATPase_C_sf"/>
</dbReference>
<feature type="domain" description="Histidine kinase" evidence="13">
    <location>
        <begin position="388"/>
        <end position="612"/>
    </location>
</feature>
<dbReference type="Pfam" id="PF02518">
    <property type="entry name" value="HATPase_c"/>
    <property type="match status" value="1"/>
</dbReference>
<dbReference type="InterPro" id="IPR036097">
    <property type="entry name" value="HisK_dim/P_sf"/>
</dbReference>
<keyword evidence="7" id="KW-0812">Transmembrane</keyword>
<dbReference type="SUPFAM" id="SSF47384">
    <property type="entry name" value="Homodimeric domain of signal transducing histidine kinase"/>
    <property type="match status" value="1"/>
</dbReference>
<evidence type="ECO:0000256" key="3">
    <source>
        <dbReference type="ARBA" id="ARBA00012438"/>
    </source>
</evidence>
<evidence type="ECO:0000256" key="4">
    <source>
        <dbReference type="ARBA" id="ARBA00022475"/>
    </source>
</evidence>
<dbReference type="CDD" id="cd17546">
    <property type="entry name" value="REC_hyHK_CKI1_RcsC-like"/>
    <property type="match status" value="1"/>
</dbReference>
<keyword evidence="9" id="KW-1133">Transmembrane helix</keyword>
<keyword evidence="10" id="KW-0902">Two-component regulatory system</keyword>
<dbReference type="GO" id="GO:0005886">
    <property type="term" value="C:plasma membrane"/>
    <property type="evidence" value="ECO:0007669"/>
    <property type="project" value="UniProtKB-SubCell"/>
</dbReference>
<sequence length="779" mass="86968">MKLRTQILLFFFLFALAPLIIAVLINLPLVLEKMELFYHKAHLQNLRADFRDLDQHLASRDEMVRLLAKLPEPGAAMGKGESTPEAIDLARTQYSQWINQILQDQLDIVQIVFFDQEGRERFWLDRDITTQQWQPTTERPPQTPKEFIEAALKDTSGRALVSPISIDPAAEDPRRFMTLRLVSPIGAEAKVGAVIISIDVGGMARYYRNTLWVHDDGKFLQHADLAAPAGNAFQRYPGLADMFKQGKPALWEGDGQQIMWVPLFRTERAGALWVGRTVDPSPIADFRNALSLRVLSIVFALAIAVWFASQLIARRAERLSQELTDGIQRILETDKPIAFNWRKPQELKQLGEDLSRLSAKHSSNTRNLRAHAKELEESNRYKSQFLANVSHELRTPLNSILLLSKMLADEKSGLNPEQQQQAKVINKAGSDLQTLIDNILDLSRIEARRTHFNIETIALPEMLQDLVSLIEPQCHAKGLNLDLRINDDAPRRIVSDVDKIRQILKNFLANAVKFTDQGSITLSLEGAPKSDACDCPLRISVQDSGIGIPDEKQEHIFDAFRQADGATNRRYGGTGLGLTISQQLAHMLGGHIDFQSREHEGSTFHLLLPLQFDSSLVDEGLIDTEDEMPEETEPQPSIDTPTPETTPTGEIGFEGHSILVIDSDMQTLLSLAPLLETWGLKVTAAGDQDEALEAIEEDDSFSVALMDLMVPGMDGCDTIKKIRAIKKHADLLIIALTADIHGESNQVCLEAGADDFISKPIEPEELKDAINRHLPADPV</sequence>
<comment type="caution">
    <text evidence="15">The sequence shown here is derived from an EMBL/GenBank/DDBJ whole genome shotgun (WGS) entry which is preliminary data.</text>
</comment>
<dbReference type="Pfam" id="PF00512">
    <property type="entry name" value="HisKA"/>
    <property type="match status" value="1"/>
</dbReference>
<dbReference type="InterPro" id="IPR003661">
    <property type="entry name" value="HisK_dim/P_dom"/>
</dbReference>
<dbReference type="InterPro" id="IPR004358">
    <property type="entry name" value="Sig_transdc_His_kin-like_C"/>
</dbReference>
<dbReference type="SMART" id="SM00388">
    <property type="entry name" value="HisKA"/>
    <property type="match status" value="1"/>
</dbReference>
<evidence type="ECO:0000256" key="7">
    <source>
        <dbReference type="ARBA" id="ARBA00022692"/>
    </source>
</evidence>
<keyword evidence="6" id="KW-0808">Transferase</keyword>
<name>A0A1T2KYJ7_9GAMM</name>
<dbReference type="PRINTS" id="PR00344">
    <property type="entry name" value="BCTRLSENSOR"/>
</dbReference>
<proteinExistence type="predicted"/>
<evidence type="ECO:0000256" key="10">
    <source>
        <dbReference type="ARBA" id="ARBA00023012"/>
    </source>
</evidence>
<evidence type="ECO:0000313" key="15">
    <source>
        <dbReference type="EMBL" id="OOZ37864.1"/>
    </source>
</evidence>
<keyword evidence="8 15" id="KW-0418">Kinase</keyword>
<dbReference type="Proteomes" id="UP000190896">
    <property type="component" value="Unassembled WGS sequence"/>
</dbReference>
<evidence type="ECO:0000256" key="9">
    <source>
        <dbReference type="ARBA" id="ARBA00022989"/>
    </source>
</evidence>
<dbReference type="EC" id="2.7.13.3" evidence="3"/>
<dbReference type="CDD" id="cd16922">
    <property type="entry name" value="HATPase_EvgS-ArcB-TorS-like"/>
    <property type="match status" value="1"/>
</dbReference>
<dbReference type="InterPro" id="IPR029151">
    <property type="entry name" value="Sensor-like_sf"/>
</dbReference>
<dbReference type="Gene3D" id="3.30.565.10">
    <property type="entry name" value="Histidine kinase-like ATPase, C-terminal domain"/>
    <property type="match status" value="1"/>
</dbReference>
<dbReference type="AlphaFoldDB" id="A0A1T2KYJ7"/>
<evidence type="ECO:0000256" key="5">
    <source>
        <dbReference type="ARBA" id="ARBA00022553"/>
    </source>
</evidence>
<evidence type="ECO:0000256" key="11">
    <source>
        <dbReference type="PROSITE-ProRule" id="PRU00169"/>
    </source>
</evidence>
<evidence type="ECO:0000256" key="6">
    <source>
        <dbReference type="ARBA" id="ARBA00022679"/>
    </source>
</evidence>
<evidence type="ECO:0000313" key="16">
    <source>
        <dbReference type="Proteomes" id="UP000190896"/>
    </source>
</evidence>
<evidence type="ECO:0000256" key="2">
    <source>
        <dbReference type="ARBA" id="ARBA00004651"/>
    </source>
</evidence>
<organism evidence="15 16">
    <name type="scientific">Solemya velesiana gill symbiont</name>
    <dbReference type="NCBI Taxonomy" id="1918948"/>
    <lineage>
        <taxon>Bacteria</taxon>
        <taxon>Pseudomonadati</taxon>
        <taxon>Pseudomonadota</taxon>
        <taxon>Gammaproteobacteria</taxon>
        <taxon>sulfur-oxidizing symbionts</taxon>
    </lineage>
</organism>
<dbReference type="SUPFAM" id="SSF52172">
    <property type="entry name" value="CheY-like"/>
    <property type="match status" value="1"/>
</dbReference>
<dbReference type="SMART" id="SM00387">
    <property type="entry name" value="HATPase_c"/>
    <property type="match status" value="1"/>
</dbReference>
<evidence type="ECO:0000256" key="12">
    <source>
        <dbReference type="SAM" id="MobiDB-lite"/>
    </source>
</evidence>
<evidence type="ECO:0000256" key="1">
    <source>
        <dbReference type="ARBA" id="ARBA00000085"/>
    </source>
</evidence>
<dbReference type="SUPFAM" id="SSF55874">
    <property type="entry name" value="ATPase domain of HSP90 chaperone/DNA topoisomerase II/histidine kinase"/>
    <property type="match status" value="1"/>
</dbReference>
<dbReference type="PROSITE" id="PS50110">
    <property type="entry name" value="RESPONSE_REGULATORY"/>
    <property type="match status" value="1"/>
</dbReference>
<dbReference type="RefSeq" id="WP_078485515.1">
    <property type="nucleotide sequence ID" value="NZ_MPRJ01000001.1"/>
</dbReference>
<keyword evidence="16" id="KW-1185">Reference proteome</keyword>
<accession>A0A1T2KYJ7</accession>
<dbReference type="Gene3D" id="3.40.50.2300">
    <property type="match status" value="1"/>
</dbReference>
<dbReference type="OrthoDB" id="7051659at2"/>
<keyword evidence="4" id="KW-1003">Cell membrane</keyword>
<dbReference type="InterPro" id="IPR003594">
    <property type="entry name" value="HATPase_dom"/>
</dbReference>
<evidence type="ECO:0000259" key="14">
    <source>
        <dbReference type="PROSITE" id="PS50110"/>
    </source>
</evidence>
<feature type="region of interest" description="Disordered" evidence="12">
    <location>
        <begin position="626"/>
        <end position="645"/>
    </location>
</feature>
<dbReference type="GO" id="GO:0000155">
    <property type="term" value="F:phosphorelay sensor kinase activity"/>
    <property type="evidence" value="ECO:0007669"/>
    <property type="project" value="InterPro"/>
</dbReference>
<keyword evidence="9" id="KW-0472">Membrane</keyword>
<keyword evidence="5 11" id="KW-0597">Phosphoprotein</keyword>
<dbReference type="PROSITE" id="PS50109">
    <property type="entry name" value="HIS_KIN"/>
    <property type="match status" value="1"/>
</dbReference>
<comment type="catalytic activity">
    <reaction evidence="1">
        <text>ATP + protein L-histidine = ADP + protein N-phospho-L-histidine.</text>
        <dbReference type="EC" id="2.7.13.3"/>
    </reaction>
</comment>
<dbReference type="Pfam" id="PF00072">
    <property type="entry name" value="Response_reg"/>
    <property type="match status" value="1"/>
</dbReference>
<evidence type="ECO:0000259" key="13">
    <source>
        <dbReference type="PROSITE" id="PS50109"/>
    </source>
</evidence>
<dbReference type="PANTHER" id="PTHR43047">
    <property type="entry name" value="TWO-COMPONENT HISTIDINE PROTEIN KINASE"/>
    <property type="match status" value="1"/>
</dbReference>
<gene>
    <name evidence="15" type="ORF">BOW51_00190</name>
</gene>
<dbReference type="InterPro" id="IPR011006">
    <property type="entry name" value="CheY-like_superfamily"/>
</dbReference>